<keyword evidence="3 6" id="KW-0812">Transmembrane</keyword>
<dbReference type="PANTHER" id="PTHR30250:SF11">
    <property type="entry name" value="O-ANTIGEN TRANSPORTER-RELATED"/>
    <property type="match status" value="1"/>
</dbReference>
<feature type="transmembrane region" description="Helical" evidence="6">
    <location>
        <begin position="340"/>
        <end position="358"/>
    </location>
</feature>
<dbReference type="Proteomes" id="UP000078390">
    <property type="component" value="Unassembled WGS sequence"/>
</dbReference>
<feature type="transmembrane region" description="Helical" evidence="6">
    <location>
        <begin position="370"/>
        <end position="390"/>
    </location>
</feature>
<feature type="transmembrane region" description="Helical" evidence="6">
    <location>
        <begin position="396"/>
        <end position="419"/>
    </location>
</feature>
<evidence type="ECO:0000256" key="4">
    <source>
        <dbReference type="ARBA" id="ARBA00022989"/>
    </source>
</evidence>
<feature type="transmembrane region" description="Helical" evidence="6">
    <location>
        <begin position="156"/>
        <end position="176"/>
    </location>
</feature>
<reference evidence="7 8" key="1">
    <citation type="submission" date="2016-04" db="EMBL/GenBank/DDBJ databases">
        <title>Genome analysis of Thermosulfurimonas dismutans, the first thermophilic sulfur-disproportionating bacterium of the phylum Thermodesulfobacteria.</title>
        <authorList>
            <person name="Mardanov A.V."/>
            <person name="Beletsky A.V."/>
            <person name="Kadnikov V.V."/>
            <person name="Slobodkin A.I."/>
            <person name="Ravin N.V."/>
        </authorList>
    </citation>
    <scope>NUCLEOTIDE SEQUENCE [LARGE SCALE GENOMIC DNA]</scope>
    <source>
        <strain evidence="7 8">S95</strain>
    </source>
</reference>
<keyword evidence="5 6" id="KW-0472">Membrane</keyword>
<dbReference type="EMBL" id="LWLG01000023">
    <property type="protein sequence ID" value="OAQ19839.1"/>
    <property type="molecule type" value="Genomic_DNA"/>
</dbReference>
<sequence>MLGGRIKEFLKDREKKQLCENFISLSLLQGANYILPLVILPYLVRVLGPEKFGLIAFARSFVQYFNILTDYGFNLSATREISIYRESKERISEIFSAVLTIKLVLLIFSLVILTIIVFGFQKFRKDWEIYYFSFGIVVGQVLFPVWFFQGMERMKYITILNVIAKLIFAVSIFVFVREVSDYIYVPLINSLGFIVAGILALWIAFKDFDIYFKVPNLMVIKRQIEEGWHIFMSTVSYNLYTNSPKFFIGILINNKSVAFFSLAEKVVNILRQLINIIFQVFYPYLARMFKESFKTYTKEWFRLFRISTGISMLLCAFVVFIPKSMFLFVFSESFLPSLSMLKLLVLSLPLQCFMNLFGMQSMLILGFVRAYGFSYVFFSILFLVILPIILWFSKSVFLLIGLILVTEFMIIIYRIFYLYKKGILYALFRYSAYSRK</sequence>
<feature type="transmembrane region" description="Helical" evidence="6">
    <location>
        <begin position="94"/>
        <end position="117"/>
    </location>
</feature>
<dbReference type="InterPro" id="IPR050833">
    <property type="entry name" value="Poly_Biosynth_Transport"/>
</dbReference>
<protein>
    <submittedName>
        <fullName evidence="7">Transporter</fullName>
    </submittedName>
</protein>
<organism evidence="7 8">
    <name type="scientific">Thermosulfurimonas dismutans</name>
    <dbReference type="NCBI Taxonomy" id="999894"/>
    <lineage>
        <taxon>Bacteria</taxon>
        <taxon>Pseudomonadati</taxon>
        <taxon>Thermodesulfobacteriota</taxon>
        <taxon>Thermodesulfobacteria</taxon>
        <taxon>Thermodesulfobacteriales</taxon>
        <taxon>Thermodesulfobacteriaceae</taxon>
        <taxon>Thermosulfurimonas</taxon>
    </lineage>
</organism>
<keyword evidence="2" id="KW-1003">Cell membrane</keyword>
<evidence type="ECO:0000256" key="5">
    <source>
        <dbReference type="ARBA" id="ARBA00023136"/>
    </source>
</evidence>
<dbReference type="GO" id="GO:0005886">
    <property type="term" value="C:plasma membrane"/>
    <property type="evidence" value="ECO:0007669"/>
    <property type="project" value="UniProtKB-SubCell"/>
</dbReference>
<evidence type="ECO:0000313" key="8">
    <source>
        <dbReference type="Proteomes" id="UP000078390"/>
    </source>
</evidence>
<dbReference type="STRING" id="999894.TDIS_2057"/>
<dbReference type="PATRIC" id="fig|999894.6.peg.2061"/>
<keyword evidence="4 6" id="KW-1133">Transmembrane helix</keyword>
<feature type="transmembrane region" description="Helical" evidence="6">
    <location>
        <begin position="306"/>
        <end position="328"/>
    </location>
</feature>
<dbReference type="CDD" id="cd13128">
    <property type="entry name" value="MATE_Wzx_like"/>
    <property type="match status" value="1"/>
</dbReference>
<feature type="transmembrane region" description="Helical" evidence="6">
    <location>
        <begin position="269"/>
        <end position="285"/>
    </location>
</feature>
<feature type="transmembrane region" description="Helical" evidence="6">
    <location>
        <begin position="182"/>
        <end position="205"/>
    </location>
</feature>
<keyword evidence="8" id="KW-1185">Reference proteome</keyword>
<dbReference type="PANTHER" id="PTHR30250">
    <property type="entry name" value="PST FAMILY PREDICTED COLANIC ACID TRANSPORTER"/>
    <property type="match status" value="1"/>
</dbReference>
<evidence type="ECO:0000256" key="6">
    <source>
        <dbReference type="SAM" id="Phobius"/>
    </source>
</evidence>
<dbReference type="OrthoDB" id="9815702at2"/>
<feature type="transmembrane region" description="Helical" evidence="6">
    <location>
        <begin position="21"/>
        <end position="40"/>
    </location>
</feature>
<evidence type="ECO:0000256" key="2">
    <source>
        <dbReference type="ARBA" id="ARBA00022475"/>
    </source>
</evidence>
<evidence type="ECO:0000256" key="3">
    <source>
        <dbReference type="ARBA" id="ARBA00022692"/>
    </source>
</evidence>
<dbReference type="InterPro" id="IPR002797">
    <property type="entry name" value="Polysacc_synth"/>
</dbReference>
<comment type="caution">
    <text evidence="7">The sequence shown here is derived from an EMBL/GenBank/DDBJ whole genome shotgun (WGS) entry which is preliminary data.</text>
</comment>
<dbReference type="Pfam" id="PF01943">
    <property type="entry name" value="Polysacc_synt"/>
    <property type="match status" value="1"/>
</dbReference>
<proteinExistence type="predicted"/>
<feature type="transmembrane region" description="Helical" evidence="6">
    <location>
        <begin position="129"/>
        <end position="149"/>
    </location>
</feature>
<evidence type="ECO:0000313" key="7">
    <source>
        <dbReference type="EMBL" id="OAQ19839.1"/>
    </source>
</evidence>
<accession>A0A179D2A4</accession>
<dbReference type="AlphaFoldDB" id="A0A179D2A4"/>
<name>A0A179D2A4_9BACT</name>
<evidence type="ECO:0000256" key="1">
    <source>
        <dbReference type="ARBA" id="ARBA00004651"/>
    </source>
</evidence>
<gene>
    <name evidence="7" type="ORF">TDIS_2057</name>
</gene>
<dbReference type="RefSeq" id="WP_068671786.1">
    <property type="nucleotide sequence ID" value="NZ_LWLG01000023.1"/>
</dbReference>
<comment type="subcellular location">
    <subcellularLocation>
        <location evidence="1">Cell membrane</location>
        <topology evidence="1">Multi-pass membrane protein</topology>
    </subcellularLocation>
</comment>